<dbReference type="EMBL" id="JAAXPE010000004">
    <property type="protein sequence ID" value="NKY85181.1"/>
    <property type="molecule type" value="Genomic_DNA"/>
</dbReference>
<proteinExistence type="predicted"/>
<protein>
    <submittedName>
        <fullName evidence="1">Erythromycin esterase family protein</fullName>
    </submittedName>
</protein>
<evidence type="ECO:0000313" key="2">
    <source>
        <dbReference type="Proteomes" id="UP000523447"/>
    </source>
</evidence>
<dbReference type="PANTHER" id="PTHR31299">
    <property type="entry name" value="ESTERASE, PUTATIVE (AFU_ORTHOLOGUE AFUA_1G05850)-RELATED"/>
    <property type="match status" value="1"/>
</dbReference>
<dbReference type="Proteomes" id="UP000523447">
    <property type="component" value="Unassembled WGS sequence"/>
</dbReference>
<dbReference type="GO" id="GO:0046677">
    <property type="term" value="P:response to antibiotic"/>
    <property type="evidence" value="ECO:0007669"/>
    <property type="project" value="InterPro"/>
</dbReference>
<dbReference type="SUPFAM" id="SSF159501">
    <property type="entry name" value="EreA/ChaN-like"/>
    <property type="match status" value="1"/>
</dbReference>
<dbReference type="PANTHER" id="PTHR31299:SF0">
    <property type="entry name" value="ESTERASE, PUTATIVE (AFU_ORTHOLOGUE AFUA_1G05850)-RELATED"/>
    <property type="match status" value="1"/>
</dbReference>
<name>A0A7X6LV92_9NOCA</name>
<dbReference type="InterPro" id="IPR007815">
    <property type="entry name" value="Emycin_Estase"/>
</dbReference>
<dbReference type="CDD" id="cd14728">
    <property type="entry name" value="Ere-like"/>
    <property type="match status" value="1"/>
</dbReference>
<dbReference type="RefSeq" id="WP_040719145.1">
    <property type="nucleotide sequence ID" value="NZ_CAWPHS010000034.1"/>
</dbReference>
<accession>A0A7X6LV92</accession>
<sequence>MSIGTDLRDLGSPLADRTDLGRAVGELLAGRTEPPALFALGEPTHGVAAFPRLRNELFAELVARGFRSIALEIDLFAAALVDEYIAGAAVDLDAVLATGFSHGFGAIPGNRELVEWLRGHNAGLAPQDRVRFHGFDAPVEFSAAPSPRQALSAVIGYLPQSWRPDTARDLEALLGDEDAWTDPQAMYEPAASIGASERVRDLRIAADDLTSVVRRAAPALRPTDPAAHERALAHARTAQGLLRYHAAMARPTGDRITELSALRSEMMAENLLAIAAQEKDRGPTLVFAHNAHLRRMPPLTPAELDAPVWGNAGALVALALGEGYLFVATDGSPRSTPGTLQGELARATMRRTLFPAAVLRAALPTPLPADAPFVRGHIPLAEADLHGADAVVFLTDTDGKQHRYW</sequence>
<dbReference type="Pfam" id="PF05139">
    <property type="entry name" value="Erythro_esteras"/>
    <property type="match status" value="1"/>
</dbReference>
<organism evidence="1 2">
    <name type="scientific">Nocardia veterana</name>
    <dbReference type="NCBI Taxonomy" id="132249"/>
    <lineage>
        <taxon>Bacteria</taxon>
        <taxon>Bacillati</taxon>
        <taxon>Actinomycetota</taxon>
        <taxon>Actinomycetes</taxon>
        <taxon>Mycobacteriales</taxon>
        <taxon>Nocardiaceae</taxon>
        <taxon>Nocardia</taxon>
    </lineage>
</organism>
<gene>
    <name evidence="1" type="ORF">HGA07_06035</name>
</gene>
<evidence type="ECO:0000313" key="1">
    <source>
        <dbReference type="EMBL" id="NKY85181.1"/>
    </source>
</evidence>
<dbReference type="InterPro" id="IPR052036">
    <property type="entry name" value="Hydrolase/PRTase-associated"/>
</dbReference>
<dbReference type="Gene3D" id="3.30.1870.10">
    <property type="entry name" value="EreA-like, domain 2"/>
    <property type="match status" value="1"/>
</dbReference>
<comment type="caution">
    <text evidence="1">The sequence shown here is derived from an EMBL/GenBank/DDBJ whole genome shotgun (WGS) entry which is preliminary data.</text>
</comment>
<reference evidence="1 2" key="1">
    <citation type="submission" date="2020-04" db="EMBL/GenBank/DDBJ databases">
        <title>MicrobeNet Type strains.</title>
        <authorList>
            <person name="Nicholson A.C."/>
        </authorList>
    </citation>
    <scope>NUCLEOTIDE SEQUENCE [LARGE SCALE GENOMIC DNA]</scope>
    <source>
        <strain evidence="1 2">DSM 44445</strain>
    </source>
</reference>
<keyword evidence="2" id="KW-1185">Reference proteome</keyword>
<dbReference type="AlphaFoldDB" id="A0A7X6LV92"/>